<keyword evidence="2" id="KW-0472">Membrane</keyword>
<dbReference type="Pfam" id="PF13385">
    <property type="entry name" value="Laminin_G_3"/>
    <property type="match status" value="1"/>
</dbReference>
<proteinExistence type="predicted"/>
<evidence type="ECO:0000256" key="2">
    <source>
        <dbReference type="SAM" id="Phobius"/>
    </source>
</evidence>
<keyword evidence="2" id="KW-0812">Transmembrane</keyword>
<sequence>MKTDGVCLCQSRWTSVLYDYNLYDQGYRDPSPAYTCNVCSQDWFGDDCSTALFNRTNYNISTSGDSSDHHSLVSSSAIVTLDGASLELVKPGAYRLLDMDGILMDGFFQPCQGRYDCHSLTEVAISLYGVQTSVAIDNANHQLVLNSTLGGNIAASFSVSEGNVTVVYTASTNTLRLSVLAGPSVVVANVQGEIILGLTVPANTTGVTGLLGNADGDWVNDVASGASALSYTGSDLQASNKAGNADSNFQVNSGNTVLIQTNVSTETGSGGYAMLVNSSAMVNVSGLPLKEFSAFTIEMWVKIPDTSAGQTELLSLETSLGVASLYTVSSGALAASWDGTFTSGLTLTDDEWTYVAMSWDGGINGEVTLHKRLVSGANDDSNSGMNGNSTAQTISGLQLGGGMVTSVYMDYIRVFDKVLLILLDEGGTSNTFSVKSFFRDIAANHTGTVDVSSPGSSVTWYMSNVQFSDVAVMDELDAVVTDVAAISACRTELESAAFTSHCTGFGAIQQLLVENCISDYSRASLASDVDAAAVVKLAGSAFAFYCQGITQTDECEFSGYLDFCVPAASETTTAAAAGSSGGGMLFAIAGAVGGLAIIAAIIAACCCCCPKALCGRKKIFDSSSEEEEEEEEELPEEEEMPPVQDANSTTALDTAGLKTAAGAGMVSAAALTMRQPGKMSLGEEKPFEPLHKGRWTAYGWLPGARPVEGVSTMAPDEMGLDQYGNPVEGGDAEAPRPMTAQRPPTATAMPRSMAPPAPPGSSLGPAMATPDIGSVPPPAPQPSLNGPEFSRGAPSSLSMAGSRANTVSSIAVSLDSCDGTMDSLAPVEPSSHA</sequence>
<dbReference type="EMBL" id="BMAT01011038">
    <property type="protein sequence ID" value="GFR65452.1"/>
    <property type="molecule type" value="Genomic_DNA"/>
</dbReference>
<dbReference type="AlphaFoldDB" id="A0AAV4EW97"/>
<organism evidence="3 4">
    <name type="scientific">Elysia marginata</name>
    <dbReference type="NCBI Taxonomy" id="1093978"/>
    <lineage>
        <taxon>Eukaryota</taxon>
        <taxon>Metazoa</taxon>
        <taxon>Spiralia</taxon>
        <taxon>Lophotrochozoa</taxon>
        <taxon>Mollusca</taxon>
        <taxon>Gastropoda</taxon>
        <taxon>Heterobranchia</taxon>
        <taxon>Euthyneura</taxon>
        <taxon>Panpulmonata</taxon>
        <taxon>Sacoglossa</taxon>
        <taxon>Placobranchoidea</taxon>
        <taxon>Plakobranchidae</taxon>
        <taxon>Elysia</taxon>
    </lineage>
</organism>
<name>A0AAV4EW97_9GAST</name>
<keyword evidence="2" id="KW-1133">Transmembrane helix</keyword>
<evidence type="ECO:0000256" key="1">
    <source>
        <dbReference type="SAM" id="MobiDB-lite"/>
    </source>
</evidence>
<evidence type="ECO:0000313" key="3">
    <source>
        <dbReference type="EMBL" id="GFR65452.1"/>
    </source>
</evidence>
<feature type="compositionally biased region" description="Acidic residues" evidence="1">
    <location>
        <begin position="623"/>
        <end position="640"/>
    </location>
</feature>
<feature type="region of interest" description="Disordered" evidence="1">
    <location>
        <begin position="725"/>
        <end position="806"/>
    </location>
</feature>
<keyword evidence="4" id="KW-1185">Reference proteome</keyword>
<dbReference type="Proteomes" id="UP000762676">
    <property type="component" value="Unassembled WGS sequence"/>
</dbReference>
<feature type="transmembrane region" description="Helical" evidence="2">
    <location>
        <begin position="584"/>
        <end position="609"/>
    </location>
</feature>
<evidence type="ECO:0008006" key="5">
    <source>
        <dbReference type="Google" id="ProtNLM"/>
    </source>
</evidence>
<feature type="compositionally biased region" description="Low complexity" evidence="1">
    <location>
        <begin position="743"/>
        <end position="752"/>
    </location>
</feature>
<protein>
    <recommendedName>
        <fullName evidence="5">LamG-like jellyroll fold domain-containing protein</fullName>
    </recommendedName>
</protein>
<accession>A0AAV4EW97</accession>
<dbReference type="SUPFAM" id="SSF49899">
    <property type="entry name" value="Concanavalin A-like lectins/glucanases"/>
    <property type="match status" value="1"/>
</dbReference>
<feature type="region of interest" description="Disordered" evidence="1">
    <location>
        <begin position="621"/>
        <end position="647"/>
    </location>
</feature>
<dbReference type="InterPro" id="IPR013320">
    <property type="entry name" value="ConA-like_dom_sf"/>
</dbReference>
<evidence type="ECO:0000313" key="4">
    <source>
        <dbReference type="Proteomes" id="UP000762676"/>
    </source>
</evidence>
<gene>
    <name evidence="3" type="ORF">ElyMa_005531100</name>
</gene>
<feature type="compositionally biased region" description="Polar residues" evidence="1">
    <location>
        <begin position="793"/>
        <end position="806"/>
    </location>
</feature>
<dbReference type="Gene3D" id="2.60.120.200">
    <property type="match status" value="1"/>
</dbReference>
<reference evidence="3 4" key="1">
    <citation type="journal article" date="2021" name="Elife">
        <title>Chloroplast acquisition without the gene transfer in kleptoplastic sea slugs, Plakobranchus ocellatus.</title>
        <authorList>
            <person name="Maeda T."/>
            <person name="Takahashi S."/>
            <person name="Yoshida T."/>
            <person name="Shimamura S."/>
            <person name="Takaki Y."/>
            <person name="Nagai Y."/>
            <person name="Toyoda A."/>
            <person name="Suzuki Y."/>
            <person name="Arimoto A."/>
            <person name="Ishii H."/>
            <person name="Satoh N."/>
            <person name="Nishiyama T."/>
            <person name="Hasebe M."/>
            <person name="Maruyama T."/>
            <person name="Minagawa J."/>
            <person name="Obokata J."/>
            <person name="Shigenobu S."/>
        </authorList>
    </citation>
    <scope>NUCLEOTIDE SEQUENCE [LARGE SCALE GENOMIC DNA]</scope>
</reference>
<comment type="caution">
    <text evidence="3">The sequence shown here is derived from an EMBL/GenBank/DDBJ whole genome shotgun (WGS) entry which is preliminary data.</text>
</comment>